<evidence type="ECO:0000313" key="9">
    <source>
        <dbReference type="Proteomes" id="UP000050833"/>
    </source>
</evidence>
<dbReference type="InterPro" id="IPR051202">
    <property type="entry name" value="Peptidase_C40"/>
</dbReference>
<dbReference type="InterPro" id="IPR000064">
    <property type="entry name" value="NLP_P60_dom"/>
</dbReference>
<dbReference type="Pfam" id="PF08239">
    <property type="entry name" value="SH3_3"/>
    <property type="match status" value="2"/>
</dbReference>
<evidence type="ECO:0000256" key="4">
    <source>
        <dbReference type="ARBA" id="ARBA00022807"/>
    </source>
</evidence>
<dbReference type="Proteomes" id="UP000050833">
    <property type="component" value="Unassembled WGS sequence"/>
</dbReference>
<comment type="similarity">
    <text evidence="1">Belongs to the peptidase C40 family.</text>
</comment>
<dbReference type="GO" id="GO:0006508">
    <property type="term" value="P:proteolysis"/>
    <property type="evidence" value="ECO:0007669"/>
    <property type="project" value="UniProtKB-KW"/>
</dbReference>
<comment type="caution">
    <text evidence="8">The sequence shown here is derived from an EMBL/GenBank/DDBJ whole genome shotgun (WGS) entry which is preliminary data.</text>
</comment>
<sequence>MNRTHWVKTAAGLGAACFITIGMGFSGTDASAMTNAGVLDNYYDAGVSVGAGTSSDSTVLGMAGADNAQVNVTAATQAAISTGAAVSTQAAVSTGAAVGTQAAISTGTAVSTSQAVTMQSGTEKTSKEDALAKKAANKEKAEKKKKALDKKWKNTAVAVSKDDVINIRKSPSGNGKKIAKMENGDAVNIIGNSKDGNWVKVKSGKAKGYVWKKSLVKGGVKVEKLADKYATTYAELKDSVDVLNLRKKKSLSASIVTQLKDDDVCTVIKEGEKWLKVRVNGRKGYVARKYTDTYRKFDTATILDTKKKQAASEDAAEETLSFSKSDEKLGNQIVNYALKFVGNPYVWGGTSLTKGADCSGFVMSVYQKFGYSLPHSSASQANCGKKVDIKDLQPGDLVFYRHGSRIGHVVMYIGDGKAVEAMGKKWGIVKSNLNYSRAYCARRIIR</sequence>
<dbReference type="GO" id="GO:0008234">
    <property type="term" value="F:cysteine-type peptidase activity"/>
    <property type="evidence" value="ECO:0007669"/>
    <property type="project" value="UniProtKB-KW"/>
</dbReference>
<proteinExistence type="inferred from homology"/>
<dbReference type="EMBL" id="LLKB01000005">
    <property type="protein sequence ID" value="KQC84903.1"/>
    <property type="molecule type" value="Genomic_DNA"/>
</dbReference>
<accession>A0AAW3JS78</accession>
<dbReference type="InterPro" id="IPR038765">
    <property type="entry name" value="Papain-like_cys_pep_sf"/>
</dbReference>
<dbReference type="Gene3D" id="3.90.1720.10">
    <property type="entry name" value="endopeptidase domain like (from Nostoc punctiforme)"/>
    <property type="match status" value="1"/>
</dbReference>
<evidence type="ECO:0000256" key="2">
    <source>
        <dbReference type="ARBA" id="ARBA00022670"/>
    </source>
</evidence>
<feature type="domain" description="NlpC/P60" evidence="7">
    <location>
        <begin position="327"/>
        <end position="446"/>
    </location>
</feature>
<dbReference type="RefSeq" id="WP_055944152.1">
    <property type="nucleotide sequence ID" value="NZ_LLKB01000005.1"/>
</dbReference>
<dbReference type="Pfam" id="PF00877">
    <property type="entry name" value="NLPC_P60"/>
    <property type="match status" value="1"/>
</dbReference>
<dbReference type="PROSITE" id="PS51781">
    <property type="entry name" value="SH3B"/>
    <property type="match status" value="2"/>
</dbReference>
<gene>
    <name evidence="8" type="ORF">APZ18_09295</name>
</gene>
<evidence type="ECO:0000259" key="6">
    <source>
        <dbReference type="PROSITE" id="PS51781"/>
    </source>
</evidence>
<dbReference type="SMART" id="SM00287">
    <property type="entry name" value="SH3b"/>
    <property type="match status" value="2"/>
</dbReference>
<dbReference type="Gene3D" id="2.30.30.40">
    <property type="entry name" value="SH3 Domains"/>
    <property type="match status" value="2"/>
</dbReference>
<keyword evidence="9" id="KW-1185">Reference proteome</keyword>
<dbReference type="PANTHER" id="PTHR47053:SF1">
    <property type="entry name" value="MUREIN DD-ENDOPEPTIDASE MEPH-RELATED"/>
    <property type="match status" value="1"/>
</dbReference>
<feature type="domain" description="SH3b" evidence="6">
    <location>
        <begin position="231"/>
        <end position="295"/>
    </location>
</feature>
<evidence type="ECO:0000313" key="8">
    <source>
        <dbReference type="EMBL" id="KQC84903.1"/>
    </source>
</evidence>
<dbReference type="PROSITE" id="PS51935">
    <property type="entry name" value="NLPC_P60"/>
    <property type="match status" value="1"/>
</dbReference>
<reference evidence="8 9" key="1">
    <citation type="submission" date="2015-10" db="EMBL/GenBank/DDBJ databases">
        <title>Butyribacter intestini gen. nov., sp. nov., a butyric acid-producing bacterium of the family Lachnospiraceae isolated from the human faeces.</title>
        <authorList>
            <person name="Zou Y."/>
            <person name="Xue W."/>
            <person name="Luo G."/>
            <person name="Lv M."/>
        </authorList>
    </citation>
    <scope>NUCLEOTIDE SEQUENCE [LARGE SCALE GENOMIC DNA]</scope>
    <source>
        <strain evidence="8 9">TF01-11</strain>
    </source>
</reference>
<dbReference type="AlphaFoldDB" id="A0AAW3JS78"/>
<keyword evidence="5" id="KW-0175">Coiled coil</keyword>
<keyword evidence="4" id="KW-0788">Thiol protease</keyword>
<dbReference type="InterPro" id="IPR003646">
    <property type="entry name" value="SH3-like_bac-type"/>
</dbReference>
<protein>
    <recommendedName>
        <fullName evidence="10">Endopeptidase p60</fullName>
    </recommendedName>
</protein>
<evidence type="ECO:0000256" key="5">
    <source>
        <dbReference type="SAM" id="Coils"/>
    </source>
</evidence>
<evidence type="ECO:0000259" key="7">
    <source>
        <dbReference type="PROSITE" id="PS51935"/>
    </source>
</evidence>
<evidence type="ECO:0008006" key="10">
    <source>
        <dbReference type="Google" id="ProtNLM"/>
    </source>
</evidence>
<feature type="domain" description="SH3b" evidence="6">
    <location>
        <begin position="155"/>
        <end position="219"/>
    </location>
</feature>
<keyword evidence="2" id="KW-0645">Protease</keyword>
<evidence type="ECO:0000256" key="1">
    <source>
        <dbReference type="ARBA" id="ARBA00007074"/>
    </source>
</evidence>
<organism evidence="8 9">
    <name type="scientific">Butyribacter intestini</name>
    <dbReference type="NCBI Taxonomy" id="1703332"/>
    <lineage>
        <taxon>Bacteria</taxon>
        <taxon>Bacillati</taxon>
        <taxon>Bacillota</taxon>
        <taxon>Clostridia</taxon>
        <taxon>Lachnospirales</taxon>
        <taxon>Lachnospiraceae</taxon>
        <taxon>Butyribacter</taxon>
    </lineage>
</organism>
<evidence type="ECO:0000256" key="3">
    <source>
        <dbReference type="ARBA" id="ARBA00022801"/>
    </source>
</evidence>
<dbReference type="SUPFAM" id="SSF54001">
    <property type="entry name" value="Cysteine proteinases"/>
    <property type="match status" value="1"/>
</dbReference>
<keyword evidence="3" id="KW-0378">Hydrolase</keyword>
<feature type="coiled-coil region" evidence="5">
    <location>
        <begin position="124"/>
        <end position="151"/>
    </location>
</feature>
<dbReference type="PANTHER" id="PTHR47053">
    <property type="entry name" value="MUREIN DD-ENDOPEPTIDASE MEPH-RELATED"/>
    <property type="match status" value="1"/>
</dbReference>
<name>A0AAW3JS78_9FIRM</name>